<dbReference type="InterPro" id="IPR029058">
    <property type="entry name" value="AB_hydrolase_fold"/>
</dbReference>
<evidence type="ECO:0000313" key="2">
    <source>
        <dbReference type="Proteomes" id="UP000529310"/>
    </source>
</evidence>
<dbReference type="RefSeq" id="WP_165140448.1">
    <property type="nucleotide sequence ID" value="NZ_CP049255.1"/>
</dbReference>
<gene>
    <name evidence="1" type="ORF">FHX49_002042</name>
</gene>
<evidence type="ECO:0008006" key="3">
    <source>
        <dbReference type="Google" id="ProtNLM"/>
    </source>
</evidence>
<evidence type="ECO:0000313" key="1">
    <source>
        <dbReference type="EMBL" id="MBB2976467.1"/>
    </source>
</evidence>
<sequence length="442" mass="46775">MSDDLDITSGAVVAVDTAALRDTADRLVSCAQELTAVENEFQAIHLRLFASTSTNIWTVLSRIQGAVERAHNTATTAIEMATALRTSAAVYEVVELRAQRELAAVSGHTIEIGLIDDKLRVLAHEWPEAAAAADDLVAEWSRERSSELQHQGSQLARPWTPLLGLTPALAALILPWGISHAATGKVGSGTTLTGVVTPVRVTPLTATTGVAPRGLADAASRIPGGEQARVRVEKYAMTDGTKRFAVYITGTQSWSRKGQEPWNLTSNLELYDEKRSASYEATLAALHDAGAESGDTIYAFGHSQGAMVASHIALSGEFDTRALVTFGSPVDAAVSEQTLSIQVRHDDDIVSALAAGGHAAAVGAEGSFVAHRVADPEVGFHDFTLPAHHMTVYADTAAMLDDSSDPRMNQVRDVFADLADADSVRVTEYGALDISPDAVAEG</sequence>
<dbReference type="SUPFAM" id="SSF53474">
    <property type="entry name" value="alpha/beta-Hydrolases"/>
    <property type="match status" value="1"/>
</dbReference>
<dbReference type="Proteomes" id="UP000529310">
    <property type="component" value="Unassembled WGS sequence"/>
</dbReference>
<organism evidence="1 2">
    <name type="scientific">Microbacterium endophyticum</name>
    <dbReference type="NCBI Taxonomy" id="1526412"/>
    <lineage>
        <taxon>Bacteria</taxon>
        <taxon>Bacillati</taxon>
        <taxon>Actinomycetota</taxon>
        <taxon>Actinomycetes</taxon>
        <taxon>Micrococcales</taxon>
        <taxon>Microbacteriaceae</taxon>
        <taxon>Microbacterium</taxon>
    </lineage>
</organism>
<accession>A0A7W4V426</accession>
<dbReference type="EMBL" id="JACHWQ010000006">
    <property type="protein sequence ID" value="MBB2976467.1"/>
    <property type="molecule type" value="Genomic_DNA"/>
</dbReference>
<dbReference type="AlphaFoldDB" id="A0A7W4V426"/>
<proteinExistence type="predicted"/>
<name>A0A7W4V426_9MICO</name>
<comment type="caution">
    <text evidence="1">The sequence shown here is derived from an EMBL/GenBank/DDBJ whole genome shotgun (WGS) entry which is preliminary data.</text>
</comment>
<protein>
    <recommendedName>
        <fullName evidence="3">Alpha/beta hydrolase</fullName>
    </recommendedName>
</protein>
<reference evidence="1 2" key="1">
    <citation type="submission" date="2020-08" db="EMBL/GenBank/DDBJ databases">
        <title>Sequencing the genomes of 1000 actinobacteria strains.</title>
        <authorList>
            <person name="Klenk H.-P."/>
        </authorList>
    </citation>
    <scope>NUCLEOTIDE SEQUENCE [LARGE SCALE GENOMIC DNA]</scope>
    <source>
        <strain evidence="1 2">DSM 27099</strain>
    </source>
</reference>
<dbReference type="Gene3D" id="3.40.50.1820">
    <property type="entry name" value="alpha/beta hydrolase"/>
    <property type="match status" value="1"/>
</dbReference>
<keyword evidence="2" id="KW-1185">Reference proteome</keyword>